<feature type="non-terminal residue" evidence="1">
    <location>
        <position position="75"/>
    </location>
</feature>
<dbReference type="EMBL" id="OU466857">
    <property type="protein sequence ID" value="CAH2035725.1"/>
    <property type="molecule type" value="Genomic_DNA"/>
</dbReference>
<dbReference type="AlphaFoldDB" id="A0AAU9R818"/>
<keyword evidence="2" id="KW-1185">Reference proteome</keyword>
<name>A0AAU9R818_THLAR</name>
<accession>A0AAU9R818</accession>
<proteinExistence type="predicted"/>
<protein>
    <submittedName>
        <fullName evidence="1">Uncharacterized protein</fullName>
    </submittedName>
</protein>
<feature type="non-terminal residue" evidence="1">
    <location>
        <position position="1"/>
    </location>
</feature>
<organism evidence="1 2">
    <name type="scientific">Thlaspi arvense</name>
    <name type="common">Field penny-cress</name>
    <dbReference type="NCBI Taxonomy" id="13288"/>
    <lineage>
        <taxon>Eukaryota</taxon>
        <taxon>Viridiplantae</taxon>
        <taxon>Streptophyta</taxon>
        <taxon>Embryophyta</taxon>
        <taxon>Tracheophyta</taxon>
        <taxon>Spermatophyta</taxon>
        <taxon>Magnoliopsida</taxon>
        <taxon>eudicotyledons</taxon>
        <taxon>Gunneridae</taxon>
        <taxon>Pentapetalae</taxon>
        <taxon>rosids</taxon>
        <taxon>malvids</taxon>
        <taxon>Brassicales</taxon>
        <taxon>Brassicaceae</taxon>
        <taxon>Thlaspideae</taxon>
        <taxon>Thlaspi</taxon>
    </lineage>
</organism>
<gene>
    <name evidence="1" type="ORF">TAV2_LOCUS3097</name>
</gene>
<evidence type="ECO:0000313" key="1">
    <source>
        <dbReference type="EMBL" id="CAH2035725.1"/>
    </source>
</evidence>
<sequence>FVGAGQVYTLNHVERNQGHQHILINCRVLDHLREKYKNELWMKPSHQSKRNRAIDIGREMHLNFAKWIKQQVEKN</sequence>
<reference evidence="1 2" key="1">
    <citation type="submission" date="2022-03" db="EMBL/GenBank/DDBJ databases">
        <authorList>
            <person name="Nunn A."/>
            <person name="Chopra R."/>
            <person name="Nunn A."/>
            <person name="Contreras Garrido A."/>
        </authorList>
    </citation>
    <scope>NUCLEOTIDE SEQUENCE [LARGE SCALE GENOMIC DNA]</scope>
</reference>
<dbReference type="Proteomes" id="UP000836841">
    <property type="component" value="Chromosome 1"/>
</dbReference>
<evidence type="ECO:0000313" key="2">
    <source>
        <dbReference type="Proteomes" id="UP000836841"/>
    </source>
</evidence>